<evidence type="ECO:0000313" key="2">
    <source>
        <dbReference type="EMBL" id="KAK1414885.1"/>
    </source>
</evidence>
<keyword evidence="1" id="KW-0812">Transmembrane</keyword>
<evidence type="ECO:0000256" key="1">
    <source>
        <dbReference type="SAM" id="Phobius"/>
    </source>
</evidence>
<sequence length="113" mass="13033">MTVRALATVDYVGRFCFKVLDAFKVVQPQTWMLGYSGRWMLGHRWPETMDWKGRFEDAVVILAKRKDTQWIKGLLAGVHVLFPSVVSVARIHLLLFCVRNNHFKVSSLSVNKI</sequence>
<dbReference type="Proteomes" id="UP001229421">
    <property type="component" value="Unassembled WGS sequence"/>
</dbReference>
<evidence type="ECO:0000313" key="3">
    <source>
        <dbReference type="Proteomes" id="UP001229421"/>
    </source>
</evidence>
<protein>
    <submittedName>
        <fullName evidence="2">Uncharacterized protein</fullName>
    </submittedName>
</protein>
<reference evidence="2" key="1">
    <citation type="journal article" date="2023" name="bioRxiv">
        <title>Improved chromosome-level genome assembly for marigold (Tagetes erecta).</title>
        <authorList>
            <person name="Jiang F."/>
            <person name="Yuan L."/>
            <person name="Wang S."/>
            <person name="Wang H."/>
            <person name="Xu D."/>
            <person name="Wang A."/>
            <person name="Fan W."/>
        </authorList>
    </citation>
    <scope>NUCLEOTIDE SEQUENCE</scope>
    <source>
        <strain evidence="2">WSJ</strain>
        <tissue evidence="2">Leaf</tissue>
    </source>
</reference>
<name>A0AAD8NG62_TARER</name>
<keyword evidence="3" id="KW-1185">Reference proteome</keyword>
<dbReference type="EMBL" id="JAUHHV010000008">
    <property type="protein sequence ID" value="KAK1414885.1"/>
    <property type="molecule type" value="Genomic_DNA"/>
</dbReference>
<proteinExistence type="predicted"/>
<organism evidence="2 3">
    <name type="scientific">Tagetes erecta</name>
    <name type="common">African marigold</name>
    <dbReference type="NCBI Taxonomy" id="13708"/>
    <lineage>
        <taxon>Eukaryota</taxon>
        <taxon>Viridiplantae</taxon>
        <taxon>Streptophyta</taxon>
        <taxon>Embryophyta</taxon>
        <taxon>Tracheophyta</taxon>
        <taxon>Spermatophyta</taxon>
        <taxon>Magnoliopsida</taxon>
        <taxon>eudicotyledons</taxon>
        <taxon>Gunneridae</taxon>
        <taxon>Pentapetalae</taxon>
        <taxon>asterids</taxon>
        <taxon>campanulids</taxon>
        <taxon>Asterales</taxon>
        <taxon>Asteraceae</taxon>
        <taxon>Asteroideae</taxon>
        <taxon>Heliantheae alliance</taxon>
        <taxon>Tageteae</taxon>
        <taxon>Tagetes</taxon>
    </lineage>
</organism>
<accession>A0AAD8NG62</accession>
<comment type="caution">
    <text evidence="2">The sequence shown here is derived from an EMBL/GenBank/DDBJ whole genome shotgun (WGS) entry which is preliminary data.</text>
</comment>
<keyword evidence="1" id="KW-0472">Membrane</keyword>
<gene>
    <name evidence="2" type="ORF">QVD17_30646</name>
</gene>
<dbReference type="AlphaFoldDB" id="A0AAD8NG62"/>
<feature type="transmembrane region" description="Helical" evidence="1">
    <location>
        <begin position="74"/>
        <end position="96"/>
    </location>
</feature>
<keyword evidence="1" id="KW-1133">Transmembrane helix</keyword>